<dbReference type="EMBL" id="CH954177">
    <property type="protein sequence ID" value="EDV57534.1"/>
    <property type="molecule type" value="Genomic_DNA"/>
</dbReference>
<dbReference type="AlphaFoldDB" id="B3NA71"/>
<keyword evidence="15" id="KW-1185">Reference proteome</keyword>
<reference evidence="14 15" key="1">
    <citation type="journal article" date="2007" name="Nature">
        <title>Evolution of genes and genomes on the Drosophila phylogeny.</title>
        <authorList>
            <consortium name="Drosophila 12 Genomes Consortium"/>
            <person name="Clark A.G."/>
            <person name="Eisen M.B."/>
            <person name="Smith D.R."/>
            <person name="Bergman C.M."/>
            <person name="Oliver B."/>
            <person name="Markow T.A."/>
            <person name="Kaufman T.C."/>
            <person name="Kellis M."/>
            <person name="Gelbart W."/>
            <person name="Iyer V.N."/>
            <person name="Pollard D.A."/>
            <person name="Sackton T.B."/>
            <person name="Larracuente A.M."/>
            <person name="Singh N.D."/>
            <person name="Abad J.P."/>
            <person name="Abt D.N."/>
            <person name="Adryan B."/>
            <person name="Aguade M."/>
            <person name="Akashi H."/>
            <person name="Anderson W.W."/>
            <person name="Aquadro C.F."/>
            <person name="Ardell D.H."/>
            <person name="Arguello R."/>
            <person name="Artieri C.G."/>
            <person name="Barbash D.A."/>
            <person name="Barker D."/>
            <person name="Barsanti P."/>
            <person name="Batterham P."/>
            <person name="Batzoglou S."/>
            <person name="Begun D."/>
            <person name="Bhutkar A."/>
            <person name="Blanco E."/>
            <person name="Bosak S.A."/>
            <person name="Bradley R.K."/>
            <person name="Brand A.D."/>
            <person name="Brent M.R."/>
            <person name="Brooks A.N."/>
            <person name="Brown R.H."/>
            <person name="Butlin R.K."/>
            <person name="Caggese C."/>
            <person name="Calvi B.R."/>
            <person name="Bernardo de Carvalho A."/>
            <person name="Caspi A."/>
            <person name="Castrezana S."/>
            <person name="Celniker S.E."/>
            <person name="Chang J.L."/>
            <person name="Chapple C."/>
            <person name="Chatterji S."/>
            <person name="Chinwalla A."/>
            <person name="Civetta A."/>
            <person name="Clifton S.W."/>
            <person name="Comeron J.M."/>
            <person name="Costello J.C."/>
            <person name="Coyne J.A."/>
            <person name="Daub J."/>
            <person name="David R.G."/>
            <person name="Delcher A.L."/>
            <person name="Delehaunty K."/>
            <person name="Do C.B."/>
            <person name="Ebling H."/>
            <person name="Edwards K."/>
            <person name="Eickbush T."/>
            <person name="Evans J.D."/>
            <person name="Filipski A."/>
            <person name="Findeiss S."/>
            <person name="Freyhult E."/>
            <person name="Fulton L."/>
            <person name="Fulton R."/>
            <person name="Garcia A.C."/>
            <person name="Gardiner A."/>
            <person name="Garfield D.A."/>
            <person name="Garvin B.E."/>
            <person name="Gibson G."/>
            <person name="Gilbert D."/>
            <person name="Gnerre S."/>
            <person name="Godfrey J."/>
            <person name="Good R."/>
            <person name="Gotea V."/>
            <person name="Gravely B."/>
            <person name="Greenberg A.J."/>
            <person name="Griffiths-Jones S."/>
            <person name="Gross S."/>
            <person name="Guigo R."/>
            <person name="Gustafson E.A."/>
            <person name="Haerty W."/>
            <person name="Hahn M.W."/>
            <person name="Halligan D.L."/>
            <person name="Halpern A.L."/>
            <person name="Halter G.M."/>
            <person name="Han M.V."/>
            <person name="Heger A."/>
            <person name="Hillier L."/>
            <person name="Hinrichs A.S."/>
            <person name="Holmes I."/>
            <person name="Hoskins R.A."/>
            <person name="Hubisz M.J."/>
            <person name="Hultmark D."/>
            <person name="Huntley M.A."/>
            <person name="Jaffe D.B."/>
            <person name="Jagadeeshan S."/>
            <person name="Jeck W.R."/>
            <person name="Johnson J."/>
            <person name="Jones C.D."/>
            <person name="Jordan W.C."/>
            <person name="Karpen G.H."/>
            <person name="Kataoka E."/>
            <person name="Keightley P.D."/>
            <person name="Kheradpour P."/>
            <person name="Kirkness E.F."/>
            <person name="Koerich L.B."/>
            <person name="Kristiansen K."/>
            <person name="Kudrna D."/>
            <person name="Kulathinal R.J."/>
            <person name="Kumar S."/>
            <person name="Kwok R."/>
            <person name="Lander E."/>
            <person name="Langley C.H."/>
            <person name="Lapoint R."/>
            <person name="Lazzaro B.P."/>
            <person name="Lee S.J."/>
            <person name="Levesque L."/>
            <person name="Li R."/>
            <person name="Lin C.F."/>
            <person name="Lin M.F."/>
            <person name="Lindblad-Toh K."/>
            <person name="Llopart A."/>
            <person name="Long M."/>
            <person name="Low L."/>
            <person name="Lozovsky E."/>
            <person name="Lu J."/>
            <person name="Luo M."/>
            <person name="Machado C.A."/>
            <person name="Makalowski W."/>
            <person name="Marzo M."/>
            <person name="Matsuda M."/>
            <person name="Matzkin L."/>
            <person name="McAllister B."/>
            <person name="McBride C.S."/>
            <person name="McKernan B."/>
            <person name="McKernan K."/>
            <person name="Mendez-Lago M."/>
            <person name="Minx P."/>
            <person name="Mollenhauer M.U."/>
            <person name="Montooth K."/>
            <person name="Mount S.M."/>
            <person name="Mu X."/>
            <person name="Myers E."/>
            <person name="Negre B."/>
            <person name="Newfeld S."/>
            <person name="Nielsen R."/>
            <person name="Noor M.A."/>
            <person name="O'Grady P."/>
            <person name="Pachter L."/>
            <person name="Papaceit M."/>
            <person name="Parisi M.J."/>
            <person name="Parisi M."/>
            <person name="Parts L."/>
            <person name="Pedersen J.S."/>
            <person name="Pesole G."/>
            <person name="Phillippy A.M."/>
            <person name="Ponting C.P."/>
            <person name="Pop M."/>
            <person name="Porcelli D."/>
            <person name="Powell J.R."/>
            <person name="Prohaska S."/>
            <person name="Pruitt K."/>
            <person name="Puig M."/>
            <person name="Quesneville H."/>
            <person name="Ram K.R."/>
            <person name="Rand D."/>
            <person name="Rasmussen M.D."/>
            <person name="Reed L.K."/>
            <person name="Reenan R."/>
            <person name="Reily A."/>
            <person name="Remington K.A."/>
            <person name="Rieger T.T."/>
            <person name="Ritchie M.G."/>
            <person name="Robin C."/>
            <person name="Rogers Y.H."/>
            <person name="Rohde C."/>
            <person name="Rozas J."/>
            <person name="Rubenfield M.J."/>
            <person name="Ruiz A."/>
            <person name="Russo S."/>
            <person name="Salzberg S.L."/>
            <person name="Sanchez-Gracia A."/>
            <person name="Saranga D.J."/>
            <person name="Sato H."/>
            <person name="Schaeffer S.W."/>
            <person name="Schatz M.C."/>
            <person name="Schlenke T."/>
            <person name="Schwartz R."/>
            <person name="Segarra C."/>
            <person name="Singh R.S."/>
            <person name="Sirot L."/>
            <person name="Sirota M."/>
            <person name="Sisneros N.B."/>
            <person name="Smith C.D."/>
            <person name="Smith T.F."/>
            <person name="Spieth J."/>
            <person name="Stage D.E."/>
            <person name="Stark A."/>
            <person name="Stephan W."/>
            <person name="Strausberg R.L."/>
            <person name="Strempel S."/>
            <person name="Sturgill D."/>
            <person name="Sutton G."/>
            <person name="Sutton G.G."/>
            <person name="Tao W."/>
            <person name="Teichmann S."/>
            <person name="Tobari Y.N."/>
            <person name="Tomimura Y."/>
            <person name="Tsolas J.M."/>
            <person name="Valente V.L."/>
            <person name="Venter E."/>
            <person name="Venter J.C."/>
            <person name="Vicario S."/>
            <person name="Vieira F.G."/>
            <person name="Vilella A.J."/>
            <person name="Villasante A."/>
            <person name="Walenz B."/>
            <person name="Wang J."/>
            <person name="Wasserman M."/>
            <person name="Watts T."/>
            <person name="Wilson D."/>
            <person name="Wilson R.K."/>
            <person name="Wing R.A."/>
            <person name="Wolfner M.F."/>
            <person name="Wong A."/>
            <person name="Wong G.K."/>
            <person name="Wu C.I."/>
            <person name="Wu G."/>
            <person name="Yamamoto D."/>
            <person name="Yang H.P."/>
            <person name="Yang S.P."/>
            <person name="Yorke J.A."/>
            <person name="Yoshida K."/>
            <person name="Zdobnov E."/>
            <person name="Zhang P."/>
            <person name="Zhang Y."/>
            <person name="Zimin A.V."/>
            <person name="Baldwin J."/>
            <person name="Abdouelleil A."/>
            <person name="Abdulkadir J."/>
            <person name="Abebe A."/>
            <person name="Abera B."/>
            <person name="Abreu J."/>
            <person name="Acer S.C."/>
            <person name="Aftuck L."/>
            <person name="Alexander A."/>
            <person name="An P."/>
            <person name="Anderson E."/>
            <person name="Anderson S."/>
            <person name="Arachi H."/>
            <person name="Azer M."/>
            <person name="Bachantsang P."/>
            <person name="Barry A."/>
            <person name="Bayul T."/>
            <person name="Berlin A."/>
            <person name="Bessette D."/>
            <person name="Bloom T."/>
            <person name="Blye J."/>
            <person name="Boguslavskiy L."/>
            <person name="Bonnet C."/>
            <person name="Boukhgalter B."/>
            <person name="Bourzgui I."/>
            <person name="Brown A."/>
            <person name="Cahill P."/>
            <person name="Channer S."/>
            <person name="Cheshatsang Y."/>
            <person name="Chuda L."/>
            <person name="Citroen M."/>
            <person name="Collymore A."/>
            <person name="Cooke P."/>
            <person name="Costello M."/>
            <person name="D'Aco K."/>
            <person name="Daza R."/>
            <person name="De Haan G."/>
            <person name="DeGray S."/>
            <person name="DeMaso C."/>
            <person name="Dhargay N."/>
            <person name="Dooley K."/>
            <person name="Dooley E."/>
            <person name="Doricent M."/>
            <person name="Dorje P."/>
            <person name="Dorjee K."/>
            <person name="Dupes A."/>
            <person name="Elong R."/>
            <person name="Falk J."/>
            <person name="Farina A."/>
            <person name="Faro S."/>
            <person name="Ferguson D."/>
            <person name="Fisher S."/>
            <person name="Foley C.D."/>
            <person name="Franke A."/>
            <person name="Friedrich D."/>
            <person name="Gadbois L."/>
            <person name="Gearin G."/>
            <person name="Gearin C.R."/>
            <person name="Giannoukos G."/>
            <person name="Goode T."/>
            <person name="Graham J."/>
            <person name="Grandbois E."/>
            <person name="Grewal S."/>
            <person name="Gyaltsen K."/>
            <person name="Hafez N."/>
            <person name="Hagos B."/>
            <person name="Hall J."/>
            <person name="Henson C."/>
            <person name="Hollinger A."/>
            <person name="Honan T."/>
            <person name="Huard M.D."/>
            <person name="Hughes L."/>
            <person name="Hurhula B."/>
            <person name="Husby M.E."/>
            <person name="Kamat A."/>
            <person name="Kanga B."/>
            <person name="Kashin S."/>
            <person name="Khazanovich D."/>
            <person name="Kisner P."/>
            <person name="Lance K."/>
            <person name="Lara M."/>
            <person name="Lee W."/>
            <person name="Lennon N."/>
            <person name="Letendre F."/>
            <person name="LeVine R."/>
            <person name="Lipovsky A."/>
            <person name="Liu X."/>
            <person name="Liu J."/>
            <person name="Liu S."/>
            <person name="Lokyitsang T."/>
            <person name="Lokyitsang Y."/>
            <person name="Lubonja R."/>
            <person name="Lui A."/>
            <person name="MacDonald P."/>
            <person name="Magnisalis V."/>
            <person name="Maru K."/>
            <person name="Matthews C."/>
            <person name="McCusker W."/>
            <person name="McDonough S."/>
            <person name="Mehta T."/>
            <person name="Meldrim J."/>
            <person name="Meneus L."/>
            <person name="Mihai O."/>
            <person name="Mihalev A."/>
            <person name="Mihova T."/>
            <person name="Mittelman R."/>
            <person name="Mlenga V."/>
            <person name="Montmayeur A."/>
            <person name="Mulrain L."/>
            <person name="Navidi A."/>
            <person name="Naylor J."/>
            <person name="Negash T."/>
            <person name="Nguyen T."/>
            <person name="Nguyen N."/>
            <person name="Nicol R."/>
            <person name="Norbu C."/>
            <person name="Norbu N."/>
            <person name="Novod N."/>
            <person name="O'Neill B."/>
            <person name="Osman S."/>
            <person name="Markiewicz E."/>
            <person name="Oyono O.L."/>
            <person name="Patti C."/>
            <person name="Phunkhang P."/>
            <person name="Pierre F."/>
            <person name="Priest M."/>
            <person name="Raghuraman S."/>
            <person name="Rege F."/>
            <person name="Reyes R."/>
            <person name="Rise C."/>
            <person name="Rogov P."/>
            <person name="Ross K."/>
            <person name="Ryan E."/>
            <person name="Settipalli S."/>
            <person name="Shea T."/>
            <person name="Sherpa N."/>
            <person name="Shi L."/>
            <person name="Shih D."/>
            <person name="Sparrow T."/>
            <person name="Spaulding J."/>
            <person name="Stalker J."/>
            <person name="Stange-Thomann N."/>
            <person name="Stavropoulos S."/>
            <person name="Stone C."/>
            <person name="Strader C."/>
            <person name="Tesfaye S."/>
            <person name="Thomson T."/>
            <person name="Thoulutsang Y."/>
            <person name="Thoulutsang D."/>
            <person name="Topham K."/>
            <person name="Topping I."/>
            <person name="Tsamla T."/>
            <person name="Vassiliev H."/>
            <person name="Vo A."/>
            <person name="Wangchuk T."/>
            <person name="Wangdi T."/>
            <person name="Weiand M."/>
            <person name="Wilkinson J."/>
            <person name="Wilson A."/>
            <person name="Yadav S."/>
            <person name="Young G."/>
            <person name="Yu Q."/>
            <person name="Zembek L."/>
            <person name="Zhong D."/>
            <person name="Zimmer A."/>
            <person name="Zwirko Z."/>
            <person name="Jaffe D.B."/>
            <person name="Alvarez P."/>
            <person name="Brockman W."/>
            <person name="Butler J."/>
            <person name="Chin C."/>
            <person name="Gnerre S."/>
            <person name="Grabherr M."/>
            <person name="Kleber M."/>
            <person name="Mauceli E."/>
            <person name="MacCallum I."/>
        </authorList>
    </citation>
    <scope>NUCLEOTIDE SEQUENCE [LARGE SCALE GENOMIC DNA]</scope>
    <source>
        <strain evidence="14 15">TSC#14021-0224.01</strain>
    </source>
</reference>
<sequence length="357" mass="40988">MTAKMKLRSQLHLLTGFTAGFVLAFVLLLYVYDVSRLTPCWSSTSTRSTATMAAIEDEPARYPRILCMVLTCPENVQSLASSVYETWGRRCSRLIFASSEDYAPLGVVKVVEPAGGGYEHLWNKTREGFRHVWEHYAGDYDWFLKADDDTYVVMENLQHLLSGFDPDTPVLFGYKMSRYNVSYMSGGASYILSREALHRFATQAYESEVICPQPKKMGIEDFYMGICLQNVGVHFVDSTQNLDGDTKPKFMPLDLESYMSDANYTIPDWLRLMSLSRVETGLGCCSNYSVAFHYASRERMFLYEFLIYHLKVFDPKQISESRHRSRLTVADLARRFPLEDNSNIRDLLQMSEKPDNF</sequence>
<evidence type="ECO:0000259" key="13">
    <source>
        <dbReference type="Pfam" id="PF02434"/>
    </source>
</evidence>
<gene>
    <name evidence="14" type="primary">Dere\GG24483</name>
    <name evidence="14" type="synonym">dere_GLEANR_9206</name>
    <name evidence="14" type="synonym">GG24483</name>
    <name evidence="14" type="ORF">Dere_GG24483</name>
</gene>
<dbReference type="PhylomeDB" id="B3NA71"/>
<accession>B3NA71</accession>
<dbReference type="GO" id="GO:0016263">
    <property type="term" value="F:glycoprotein-N-acetylgalactosamine 3-beta-galactosyltransferase activity"/>
    <property type="evidence" value="ECO:0007669"/>
    <property type="project" value="UniProtKB-EC"/>
</dbReference>
<evidence type="ECO:0000256" key="4">
    <source>
        <dbReference type="ARBA" id="ARBA00012557"/>
    </source>
</evidence>
<proteinExistence type="inferred from homology"/>
<dbReference type="OMA" id="YESEVIC"/>
<keyword evidence="9" id="KW-0735">Signal-anchor</keyword>
<organism evidence="14 15">
    <name type="scientific">Drosophila erecta</name>
    <name type="common">Fruit fly</name>
    <dbReference type="NCBI Taxonomy" id="7220"/>
    <lineage>
        <taxon>Eukaryota</taxon>
        <taxon>Metazoa</taxon>
        <taxon>Ecdysozoa</taxon>
        <taxon>Arthropoda</taxon>
        <taxon>Hexapoda</taxon>
        <taxon>Insecta</taxon>
        <taxon>Pterygota</taxon>
        <taxon>Neoptera</taxon>
        <taxon>Endopterygota</taxon>
        <taxon>Diptera</taxon>
        <taxon>Brachycera</taxon>
        <taxon>Muscomorpha</taxon>
        <taxon>Ephydroidea</taxon>
        <taxon>Drosophilidae</taxon>
        <taxon>Drosophila</taxon>
        <taxon>Sophophora</taxon>
    </lineage>
</organism>
<keyword evidence="8" id="KW-0547">Nucleotide-binding</keyword>
<dbReference type="HOGENOM" id="CLU_035857_1_0_1"/>
<comment type="pathway">
    <text evidence="2">Protein modification; protein glycosylation.</text>
</comment>
<keyword evidence="6 14" id="KW-0808">Transferase</keyword>
<protein>
    <recommendedName>
        <fullName evidence="4">N-acetylgalactosaminide beta-1,3-galactosyltransferase</fullName>
        <ecNumber evidence="4">2.4.1.122</ecNumber>
    </recommendedName>
</protein>
<dbReference type="eggNOG" id="KOG2246">
    <property type="taxonomic scope" value="Eukaryota"/>
</dbReference>
<dbReference type="PANTHER" id="PTHR23033">
    <property type="entry name" value="BETA1,3-GALACTOSYLTRANSFERASE"/>
    <property type="match status" value="1"/>
</dbReference>
<dbReference type="EC" id="2.4.1.122" evidence="4"/>
<evidence type="ECO:0000256" key="12">
    <source>
        <dbReference type="SAM" id="Phobius"/>
    </source>
</evidence>
<keyword evidence="7 12" id="KW-0812">Transmembrane</keyword>
<keyword evidence="11 12" id="KW-0472">Membrane</keyword>
<keyword evidence="5 14" id="KW-0328">Glycosyltransferase</keyword>
<dbReference type="Proteomes" id="UP000008711">
    <property type="component" value="Unassembled WGS sequence"/>
</dbReference>
<evidence type="ECO:0000256" key="1">
    <source>
        <dbReference type="ARBA" id="ARBA00004606"/>
    </source>
</evidence>
<evidence type="ECO:0000256" key="2">
    <source>
        <dbReference type="ARBA" id="ARBA00004922"/>
    </source>
</evidence>
<evidence type="ECO:0000256" key="8">
    <source>
        <dbReference type="ARBA" id="ARBA00022741"/>
    </source>
</evidence>
<keyword evidence="10 12" id="KW-1133">Transmembrane helix</keyword>
<evidence type="ECO:0000313" key="14">
    <source>
        <dbReference type="EMBL" id="EDV57534.1"/>
    </source>
</evidence>
<dbReference type="Gene3D" id="3.90.550.50">
    <property type="match status" value="1"/>
</dbReference>
<dbReference type="OrthoDB" id="414175at2759"/>
<dbReference type="PANTHER" id="PTHR23033:SF14">
    <property type="entry name" value="GLYCOPROTEIN-N-ACETYLGALACTOSAMINE 3-BETA-GALACTOSYLTRANSFERASE 1-RELATED"/>
    <property type="match status" value="1"/>
</dbReference>
<reference evidence="14 15" key="2">
    <citation type="journal article" date="2008" name="Bioinformatics">
        <title>Assembly reconciliation.</title>
        <authorList>
            <person name="Zimin A.V."/>
            <person name="Smith D.R."/>
            <person name="Sutton G."/>
            <person name="Yorke J.A."/>
        </authorList>
    </citation>
    <scope>NUCLEOTIDE SEQUENCE [LARGE SCALE GENOMIC DNA]</scope>
    <source>
        <strain evidence="14 15">TSC#14021-0224.01</strain>
    </source>
</reference>
<evidence type="ECO:0000256" key="3">
    <source>
        <dbReference type="ARBA" id="ARBA00006462"/>
    </source>
</evidence>
<evidence type="ECO:0000256" key="9">
    <source>
        <dbReference type="ARBA" id="ARBA00022968"/>
    </source>
</evidence>
<comment type="subcellular location">
    <subcellularLocation>
        <location evidence="1">Membrane</location>
        <topology evidence="1">Single-pass type II membrane protein</topology>
    </subcellularLocation>
</comment>
<name>B3NA71_DROER</name>
<evidence type="ECO:0000256" key="5">
    <source>
        <dbReference type="ARBA" id="ARBA00022676"/>
    </source>
</evidence>
<feature type="transmembrane region" description="Helical" evidence="12">
    <location>
        <begin position="12"/>
        <end position="32"/>
    </location>
</feature>
<dbReference type="KEGG" id="der:6541758"/>
<evidence type="ECO:0000256" key="6">
    <source>
        <dbReference type="ARBA" id="ARBA00022679"/>
    </source>
</evidence>
<dbReference type="Pfam" id="PF02434">
    <property type="entry name" value="Fringe"/>
    <property type="match status" value="1"/>
</dbReference>
<comment type="similarity">
    <text evidence="3">Belongs to the glycosyltransferase 31 family. Beta3-Gal-T subfamily.</text>
</comment>
<evidence type="ECO:0000256" key="11">
    <source>
        <dbReference type="ARBA" id="ARBA00023136"/>
    </source>
</evidence>
<evidence type="ECO:0000313" key="15">
    <source>
        <dbReference type="Proteomes" id="UP000008711"/>
    </source>
</evidence>
<dbReference type="GO" id="GO:0016020">
    <property type="term" value="C:membrane"/>
    <property type="evidence" value="ECO:0007669"/>
    <property type="project" value="UniProtKB-SubCell"/>
</dbReference>
<dbReference type="InterPro" id="IPR026050">
    <property type="entry name" value="C1GALT1/C1GALT1_chp1"/>
</dbReference>
<evidence type="ECO:0000256" key="7">
    <source>
        <dbReference type="ARBA" id="ARBA00022692"/>
    </source>
</evidence>
<dbReference type="GO" id="GO:0000166">
    <property type="term" value="F:nucleotide binding"/>
    <property type="evidence" value="ECO:0007669"/>
    <property type="project" value="UniProtKB-KW"/>
</dbReference>
<dbReference type="InterPro" id="IPR003378">
    <property type="entry name" value="Fringe-like_glycosylTrfase"/>
</dbReference>
<feature type="domain" description="Fringe-like glycosyltransferase" evidence="13">
    <location>
        <begin position="136"/>
        <end position="238"/>
    </location>
</feature>
<evidence type="ECO:0000256" key="10">
    <source>
        <dbReference type="ARBA" id="ARBA00022989"/>
    </source>
</evidence>